<keyword evidence="5" id="KW-0574">Periplasm</keyword>
<accession>A0A3B1CGD3</accession>
<dbReference type="Pfam" id="PF03150">
    <property type="entry name" value="CCP_MauG"/>
    <property type="match status" value="1"/>
</dbReference>
<dbReference type="SUPFAM" id="SSF46626">
    <property type="entry name" value="Cytochrome c"/>
    <property type="match status" value="2"/>
</dbReference>
<evidence type="ECO:0000256" key="5">
    <source>
        <dbReference type="ARBA" id="ARBA00022764"/>
    </source>
</evidence>
<dbReference type="AlphaFoldDB" id="A0A3B1CGD3"/>
<gene>
    <name evidence="9" type="ORF">MNBD_NITROSPINAE02-149</name>
</gene>
<comment type="subcellular location">
    <subcellularLocation>
        <location evidence="1">Periplasm</location>
    </subcellularLocation>
</comment>
<evidence type="ECO:0000256" key="3">
    <source>
        <dbReference type="ARBA" id="ARBA00022723"/>
    </source>
</evidence>
<dbReference type="PROSITE" id="PS51007">
    <property type="entry name" value="CYTC"/>
    <property type="match status" value="1"/>
</dbReference>
<feature type="domain" description="Cytochrome c" evidence="8">
    <location>
        <begin position="216"/>
        <end position="370"/>
    </location>
</feature>
<evidence type="ECO:0000256" key="4">
    <source>
        <dbReference type="ARBA" id="ARBA00022729"/>
    </source>
</evidence>
<dbReference type="GO" id="GO:0042597">
    <property type="term" value="C:periplasmic space"/>
    <property type="evidence" value="ECO:0007669"/>
    <property type="project" value="UniProtKB-SubCell"/>
</dbReference>
<dbReference type="GO" id="GO:0004130">
    <property type="term" value="F:cytochrome-c peroxidase activity"/>
    <property type="evidence" value="ECO:0007669"/>
    <property type="project" value="UniProtKB-EC"/>
</dbReference>
<dbReference type="PANTHER" id="PTHR30600:SF10">
    <property type="entry name" value="BLL6722 PROTEIN"/>
    <property type="match status" value="1"/>
</dbReference>
<evidence type="ECO:0000256" key="2">
    <source>
        <dbReference type="ARBA" id="ARBA00022617"/>
    </source>
</evidence>
<keyword evidence="9" id="KW-0575">Peroxidase</keyword>
<organism evidence="9">
    <name type="scientific">hydrothermal vent metagenome</name>
    <dbReference type="NCBI Taxonomy" id="652676"/>
    <lineage>
        <taxon>unclassified sequences</taxon>
        <taxon>metagenomes</taxon>
        <taxon>ecological metagenomes</taxon>
    </lineage>
</organism>
<reference evidence="9" key="1">
    <citation type="submission" date="2018-06" db="EMBL/GenBank/DDBJ databases">
        <authorList>
            <person name="Zhirakovskaya E."/>
        </authorList>
    </citation>
    <scope>NUCLEOTIDE SEQUENCE</scope>
</reference>
<evidence type="ECO:0000313" key="9">
    <source>
        <dbReference type="EMBL" id="VAX23034.1"/>
    </source>
</evidence>
<keyword evidence="6 9" id="KW-0560">Oxidoreductase</keyword>
<dbReference type="GO" id="GO:0046872">
    <property type="term" value="F:metal ion binding"/>
    <property type="evidence" value="ECO:0007669"/>
    <property type="project" value="UniProtKB-KW"/>
</dbReference>
<evidence type="ECO:0000256" key="7">
    <source>
        <dbReference type="ARBA" id="ARBA00023004"/>
    </source>
</evidence>
<dbReference type="InterPro" id="IPR026259">
    <property type="entry name" value="MauG/Cytc_peroxidase"/>
</dbReference>
<dbReference type="EMBL" id="UOGE01000080">
    <property type="protein sequence ID" value="VAX23034.1"/>
    <property type="molecule type" value="Genomic_DNA"/>
</dbReference>
<evidence type="ECO:0000259" key="8">
    <source>
        <dbReference type="PROSITE" id="PS51007"/>
    </source>
</evidence>
<dbReference type="PIRSF" id="PIRSF000294">
    <property type="entry name" value="Cytochrome-c_peroxidase"/>
    <property type="match status" value="1"/>
</dbReference>
<dbReference type="InterPro" id="IPR004852">
    <property type="entry name" value="Di-haem_cyt_c_peroxidsae"/>
</dbReference>
<keyword evidence="3" id="KW-0479">Metal-binding</keyword>
<dbReference type="InterPro" id="IPR009056">
    <property type="entry name" value="Cyt_c-like_dom"/>
</dbReference>
<dbReference type="GO" id="GO:0020037">
    <property type="term" value="F:heme binding"/>
    <property type="evidence" value="ECO:0007669"/>
    <property type="project" value="InterPro"/>
</dbReference>
<keyword evidence="7" id="KW-0408">Iron</keyword>
<evidence type="ECO:0000256" key="1">
    <source>
        <dbReference type="ARBA" id="ARBA00004418"/>
    </source>
</evidence>
<keyword evidence="4" id="KW-0732">Signal</keyword>
<sequence>MLQISTRSKAVFTLIFCLFLLLPQTAFSVNDDDLDPPLGPLPKHPRIPADNQSSKAIYPAAMGPKQLLGYLLFFDTKLSGDATVSCATCHQPEAGWTAKNALSEGYPGSVHWRNAPSVVNAGYYNKIFWAGAGANLEEGALYCARNAVAGNGEIDMMESRLGLTYLYKSKWSKVFGHDRPMIDDAWRAIAAFMRYLSQPNTQYDRFINGDKTAISPAAKNGYQLFQGKANCVECHNGPFLTDEKYYNTGVPNPPSWEKSALQQISFRFQQYAKGVEENIYRTAKEDLGLFYREKSKEHKMKFRTPTIRYTKYTAPFMHNGVFSTLNEVIDFYDEGGGENDPYFNKTGILNVLGLTPEEKSDLVKFILSTSAEEVVLASPEIPKIGRTSNWTPKK</sequence>
<dbReference type="Gene3D" id="1.10.760.10">
    <property type="entry name" value="Cytochrome c-like domain"/>
    <property type="match status" value="2"/>
</dbReference>
<dbReference type="EC" id="1.11.1.5" evidence="9"/>
<proteinExistence type="predicted"/>
<protein>
    <submittedName>
        <fullName evidence="9">Cytochrome c551 peroxidase</fullName>
        <ecNumber evidence="9">1.11.1.5</ecNumber>
    </submittedName>
</protein>
<evidence type="ECO:0000256" key="6">
    <source>
        <dbReference type="ARBA" id="ARBA00023002"/>
    </source>
</evidence>
<keyword evidence="2" id="KW-0349">Heme</keyword>
<dbReference type="GO" id="GO:0009055">
    <property type="term" value="F:electron transfer activity"/>
    <property type="evidence" value="ECO:0007669"/>
    <property type="project" value="InterPro"/>
</dbReference>
<dbReference type="InterPro" id="IPR051395">
    <property type="entry name" value="Cytochrome_c_Peroxidase/MauG"/>
</dbReference>
<dbReference type="PANTHER" id="PTHR30600">
    <property type="entry name" value="CYTOCHROME C PEROXIDASE-RELATED"/>
    <property type="match status" value="1"/>
</dbReference>
<name>A0A3B1CGD3_9ZZZZ</name>
<dbReference type="InterPro" id="IPR036909">
    <property type="entry name" value="Cyt_c-like_dom_sf"/>
</dbReference>